<dbReference type="GO" id="GO:0004315">
    <property type="term" value="F:3-oxoacyl-[acyl-carrier-protein] synthase activity"/>
    <property type="evidence" value="ECO:0007669"/>
    <property type="project" value="InterPro"/>
</dbReference>
<evidence type="ECO:0000313" key="6">
    <source>
        <dbReference type="Proteomes" id="UP000217265"/>
    </source>
</evidence>
<dbReference type="SUPFAM" id="SSF53901">
    <property type="entry name" value="Thiolase-like"/>
    <property type="match status" value="1"/>
</dbReference>
<organism evidence="5 6">
    <name type="scientific">Nibricoccus aquaticus</name>
    <dbReference type="NCBI Taxonomy" id="2576891"/>
    <lineage>
        <taxon>Bacteria</taxon>
        <taxon>Pseudomonadati</taxon>
        <taxon>Verrucomicrobiota</taxon>
        <taxon>Opitutia</taxon>
        <taxon>Opitutales</taxon>
        <taxon>Opitutaceae</taxon>
        <taxon>Nibricoccus</taxon>
    </lineage>
</organism>
<dbReference type="InterPro" id="IPR013751">
    <property type="entry name" value="ACP_syn_III_N"/>
</dbReference>
<dbReference type="PANTHER" id="PTHR34069:SF2">
    <property type="entry name" value="BETA-KETOACYL-[ACYL-CARRIER-PROTEIN] SYNTHASE III"/>
    <property type="match status" value="1"/>
</dbReference>
<dbReference type="CDD" id="cd00830">
    <property type="entry name" value="KAS_III"/>
    <property type="match status" value="1"/>
</dbReference>
<dbReference type="KEGG" id="vbh:CMV30_07755"/>
<dbReference type="InterPro" id="IPR016039">
    <property type="entry name" value="Thiolase-like"/>
</dbReference>
<proteinExistence type="predicted"/>
<dbReference type="Pfam" id="PF08541">
    <property type="entry name" value="ACP_syn_III_C"/>
    <property type="match status" value="1"/>
</dbReference>
<dbReference type="Proteomes" id="UP000217265">
    <property type="component" value="Chromosome"/>
</dbReference>
<protein>
    <submittedName>
        <fullName evidence="5">3-oxoacyl-ACP synthase</fullName>
    </submittedName>
</protein>
<dbReference type="Pfam" id="PF08545">
    <property type="entry name" value="ACP_syn_III"/>
    <property type="match status" value="1"/>
</dbReference>
<dbReference type="GO" id="GO:0006633">
    <property type="term" value="P:fatty acid biosynthetic process"/>
    <property type="evidence" value="ECO:0007669"/>
    <property type="project" value="InterPro"/>
</dbReference>
<dbReference type="AlphaFoldDB" id="A0A290QET9"/>
<dbReference type="PANTHER" id="PTHR34069">
    <property type="entry name" value="3-OXOACYL-[ACYL-CARRIER-PROTEIN] SYNTHASE 3"/>
    <property type="match status" value="1"/>
</dbReference>
<evidence type="ECO:0000256" key="2">
    <source>
        <dbReference type="ARBA" id="ARBA00023315"/>
    </source>
</evidence>
<keyword evidence="1" id="KW-0808">Transferase</keyword>
<evidence type="ECO:0000313" key="5">
    <source>
        <dbReference type="EMBL" id="ATC63848.1"/>
    </source>
</evidence>
<dbReference type="RefSeq" id="WP_096055480.1">
    <property type="nucleotide sequence ID" value="NZ_CP023344.1"/>
</dbReference>
<dbReference type="Gene3D" id="3.40.47.10">
    <property type="match status" value="1"/>
</dbReference>
<dbReference type="EMBL" id="CP023344">
    <property type="protein sequence ID" value="ATC63848.1"/>
    <property type="molecule type" value="Genomic_DNA"/>
</dbReference>
<reference evidence="5 6" key="1">
    <citation type="submission" date="2017-09" db="EMBL/GenBank/DDBJ databases">
        <title>Complete genome sequence of Verrucomicrobial strain HZ-65, isolated from freshwater.</title>
        <authorList>
            <person name="Choi A."/>
        </authorList>
    </citation>
    <scope>NUCLEOTIDE SEQUENCE [LARGE SCALE GENOMIC DNA]</scope>
    <source>
        <strain evidence="5 6">HZ-65</strain>
    </source>
</reference>
<dbReference type="InterPro" id="IPR013747">
    <property type="entry name" value="ACP_syn_III_C"/>
</dbReference>
<keyword evidence="2" id="KW-0012">Acyltransferase</keyword>
<dbReference type="OrthoDB" id="9815506at2"/>
<gene>
    <name evidence="5" type="ORF">CMV30_07755</name>
</gene>
<dbReference type="GO" id="GO:0044550">
    <property type="term" value="P:secondary metabolite biosynthetic process"/>
    <property type="evidence" value="ECO:0007669"/>
    <property type="project" value="TreeGrafter"/>
</dbReference>
<feature type="domain" description="Beta-ketoacyl-[acyl-carrier-protein] synthase III C-terminal" evidence="3">
    <location>
        <begin position="240"/>
        <end position="325"/>
    </location>
</feature>
<feature type="domain" description="Beta-ketoacyl-[acyl-carrier-protein] synthase III N-terminal" evidence="4">
    <location>
        <begin position="110"/>
        <end position="176"/>
    </location>
</feature>
<sequence length="326" mass="34941">MLQHFRITGSARYLPGHKIESEELDARLGFPRGTTFARTGVQTRHQALAPENAATMAKRVIEDALASARTDLSGIDLLIDASLCLQQPIPCNAALIQEALGPAAAGIPCMDTHASCLGFFAALRTVNGLFASESLRRIVVVCSETSLLGVNWSEPESACLMGDGAAALVFERNPSPTPCALAMETFAEGAHLCEVAGGGHRLPSYAFNKAIESRYRFRMDGKALHKLASRHLPALVQRVLRDANCSPTELDVVPHQASGPAIELIARRLDIPRERFHVSISEHGNLVSASIPFVLHKVRQEKPAGSRILLLGTAAGYTQAAGVITL</sequence>
<evidence type="ECO:0000259" key="4">
    <source>
        <dbReference type="Pfam" id="PF08545"/>
    </source>
</evidence>
<keyword evidence="6" id="KW-1185">Reference proteome</keyword>
<name>A0A290QET9_9BACT</name>
<accession>A0A290QET9</accession>
<evidence type="ECO:0000259" key="3">
    <source>
        <dbReference type="Pfam" id="PF08541"/>
    </source>
</evidence>
<evidence type="ECO:0000256" key="1">
    <source>
        <dbReference type="ARBA" id="ARBA00022679"/>
    </source>
</evidence>